<dbReference type="EMBL" id="JACHDB010000001">
    <property type="protein sequence ID" value="MBB5430156.1"/>
    <property type="molecule type" value="Genomic_DNA"/>
</dbReference>
<organism evidence="1 2">
    <name type="scientific">Nocardiopsis composta</name>
    <dbReference type="NCBI Taxonomy" id="157465"/>
    <lineage>
        <taxon>Bacteria</taxon>
        <taxon>Bacillati</taxon>
        <taxon>Actinomycetota</taxon>
        <taxon>Actinomycetes</taxon>
        <taxon>Streptosporangiales</taxon>
        <taxon>Nocardiopsidaceae</taxon>
        <taxon>Nocardiopsis</taxon>
    </lineage>
</organism>
<evidence type="ECO:0000313" key="2">
    <source>
        <dbReference type="Proteomes" id="UP000572635"/>
    </source>
</evidence>
<reference evidence="1 2" key="1">
    <citation type="submission" date="2020-08" db="EMBL/GenBank/DDBJ databases">
        <title>Sequencing the genomes of 1000 actinobacteria strains.</title>
        <authorList>
            <person name="Klenk H.-P."/>
        </authorList>
    </citation>
    <scope>NUCLEOTIDE SEQUENCE [LARGE SCALE GENOMIC DNA]</scope>
    <source>
        <strain evidence="1 2">DSM 44551</strain>
    </source>
</reference>
<sequence>MTTTLADLTARTGLDVLDHLEQQVSVPVIDGLQAQGDLIVVPAGLVPGFSPPVDRSSWEEVPAAGLELLRSASGGNPHTLVADGGCLWARFVNDPQHLALGAVRTTRPAYLLHPEHGGTGIAPGTYLIRRQREGGDPPSRWHRSTRLRSGGYRLVAD</sequence>
<name>A0A7W8QGY3_9ACTN</name>
<comment type="caution">
    <text evidence="1">The sequence shown here is derived from an EMBL/GenBank/DDBJ whole genome shotgun (WGS) entry which is preliminary data.</text>
</comment>
<keyword evidence="2" id="KW-1185">Reference proteome</keyword>
<dbReference type="RefSeq" id="WP_184387826.1">
    <property type="nucleotide sequence ID" value="NZ_BAAAJD010000024.1"/>
</dbReference>
<gene>
    <name evidence="1" type="ORF">HDA36_000240</name>
</gene>
<protein>
    <submittedName>
        <fullName evidence="1">Uncharacterized protein</fullName>
    </submittedName>
</protein>
<dbReference type="AlphaFoldDB" id="A0A7W8QGY3"/>
<evidence type="ECO:0000313" key="1">
    <source>
        <dbReference type="EMBL" id="MBB5430156.1"/>
    </source>
</evidence>
<accession>A0A7W8QGY3</accession>
<proteinExistence type="predicted"/>
<dbReference type="Proteomes" id="UP000572635">
    <property type="component" value="Unassembled WGS sequence"/>
</dbReference>